<dbReference type="Pfam" id="PF25597">
    <property type="entry name" value="SH3_retrovirus"/>
    <property type="match status" value="1"/>
</dbReference>
<sequence>MNATFLRQKKDINNEKGEAELVSNGYDSSDVLVVSTEKSGGSVLLGNNKACKVQGIRSIRINMHDDVNRTIANVRQDKLEPRAVKCIFIGYLNGVKGYKLWCLEKDEHTQQSELNDYQLARDMERREIKAPKRIGYADLIGYALAVAEEEISVEPLTVQETLNRLDGYKWKGEMDDEMDSLVKNKTWIVVRKPKGIRPVGLSQARYLKKALEKFNLLSSKAVTTPLAAHFKFSQNQCPNTKKERNLMEKVPYTSLVGSLTYATVCIRLDLAHALSVVSRYMADPGDYHWTVVRWILRHIKCTINLGLVFNGDAGSNGEKVVALSTTEAEHMAATESFKEVVWLKGLTKEFGLNSNEIYVYCDNQSALMLHERSKHIDIKFHFIREIVSRGDVQAKKIQIEENPANILT</sequence>
<dbReference type="PANTHER" id="PTHR11439:SF467">
    <property type="entry name" value="INTEGRASE CATALYTIC DOMAIN-CONTAINING PROTEIN"/>
    <property type="match status" value="1"/>
</dbReference>
<protein>
    <recommendedName>
        <fullName evidence="1">Retroviral polymerase SH3-like domain-containing protein</fullName>
    </recommendedName>
</protein>
<dbReference type="InterPro" id="IPR057670">
    <property type="entry name" value="SH3_retrovirus"/>
</dbReference>
<organism evidence="2 3">
    <name type="scientific">Cannabis sativa</name>
    <name type="common">Hemp</name>
    <name type="synonym">Marijuana</name>
    <dbReference type="NCBI Taxonomy" id="3483"/>
    <lineage>
        <taxon>Eukaryota</taxon>
        <taxon>Viridiplantae</taxon>
        <taxon>Streptophyta</taxon>
        <taxon>Embryophyta</taxon>
        <taxon>Tracheophyta</taxon>
        <taxon>Spermatophyta</taxon>
        <taxon>Magnoliopsida</taxon>
        <taxon>eudicotyledons</taxon>
        <taxon>Gunneridae</taxon>
        <taxon>Pentapetalae</taxon>
        <taxon>rosids</taxon>
        <taxon>fabids</taxon>
        <taxon>Rosales</taxon>
        <taxon>Cannabaceae</taxon>
        <taxon>Cannabis</taxon>
    </lineage>
</organism>
<evidence type="ECO:0000313" key="2">
    <source>
        <dbReference type="EnsemblPlants" id="cds.evm.model.10.946"/>
    </source>
</evidence>
<evidence type="ECO:0000259" key="1">
    <source>
        <dbReference type="Pfam" id="PF25597"/>
    </source>
</evidence>
<dbReference type="EnsemblPlants" id="evm.model.10.946">
    <property type="protein sequence ID" value="cds.evm.model.10.946"/>
    <property type="gene ID" value="evm.TU.10.946"/>
</dbReference>
<dbReference type="OMA" id="ESRIEVC"/>
<reference evidence="2" key="1">
    <citation type="submission" date="2021-03" db="UniProtKB">
        <authorList>
            <consortium name="EnsemblPlants"/>
        </authorList>
    </citation>
    <scope>IDENTIFICATION</scope>
</reference>
<evidence type="ECO:0000313" key="3">
    <source>
        <dbReference type="Proteomes" id="UP000596661"/>
    </source>
</evidence>
<dbReference type="EMBL" id="UZAU01000814">
    <property type="status" value="NOT_ANNOTATED_CDS"/>
    <property type="molecule type" value="Genomic_DNA"/>
</dbReference>
<name>A0A803QR32_CANSA</name>
<keyword evidence="3" id="KW-1185">Reference proteome</keyword>
<dbReference type="PANTHER" id="PTHR11439">
    <property type="entry name" value="GAG-POL-RELATED RETROTRANSPOSON"/>
    <property type="match status" value="1"/>
</dbReference>
<accession>A0A803QR32</accession>
<dbReference type="CDD" id="cd09272">
    <property type="entry name" value="RNase_HI_RT_Ty1"/>
    <property type="match status" value="1"/>
</dbReference>
<feature type="domain" description="Retroviral polymerase SH3-like" evidence="1">
    <location>
        <begin position="73"/>
        <end position="105"/>
    </location>
</feature>
<dbReference type="Proteomes" id="UP000596661">
    <property type="component" value="Unassembled WGS sequence"/>
</dbReference>
<dbReference type="Gramene" id="evm.model.10.946">
    <property type="protein sequence ID" value="cds.evm.model.10.946"/>
    <property type="gene ID" value="evm.TU.10.946"/>
</dbReference>
<dbReference type="AlphaFoldDB" id="A0A803QR32"/>
<proteinExistence type="predicted"/>